<name>A0ABQ6M128_9GAMM</name>
<dbReference type="InterPro" id="IPR005302">
    <property type="entry name" value="MoCF_Sase_C"/>
</dbReference>
<sequence length="264" mass="29502">MQVSALYQFPVKSLRGHAPVKLELDAYGAVGDRRWMLVDHSGKFVTQRRLRRMALLQASNTPLGLALADPDGNEISVPYPDDKAALIQIEIWGDHCTARDAGDSAAHWLEQRLQQQVRLVWMGPEHHRPVAPDYNPDNAEVSFADGMPLLLIGQASLDDLNSRLQTPVNMLRFRPNIVVQGAEPFAEDDWKKIRIGKLEMHVVKPCARCAIPGIDPLTAEASSEPLKTLADFRRWDDGQIYFGQNLVHRATGCISLGDKIEILK</sequence>
<accession>A0ABQ6M128</accession>
<dbReference type="PROSITE" id="PS51340">
    <property type="entry name" value="MOSC"/>
    <property type="match status" value="1"/>
</dbReference>
<dbReference type="InterPro" id="IPR011037">
    <property type="entry name" value="Pyrv_Knase-like_insert_dom_sf"/>
</dbReference>
<keyword evidence="3" id="KW-1185">Reference proteome</keyword>
<dbReference type="RefSeq" id="WP_285764636.1">
    <property type="nucleotide sequence ID" value="NZ_BSYJ01000004.1"/>
</dbReference>
<dbReference type="SUPFAM" id="SSF141673">
    <property type="entry name" value="MOSC N-terminal domain-like"/>
    <property type="match status" value="1"/>
</dbReference>
<gene>
    <name evidence="2" type="ORF">MNKW57_23490</name>
</gene>
<evidence type="ECO:0000259" key="1">
    <source>
        <dbReference type="PROSITE" id="PS51340"/>
    </source>
</evidence>
<comment type="caution">
    <text evidence="2">The sequence shown here is derived from an EMBL/GenBank/DDBJ whole genome shotgun (WGS) entry which is preliminary data.</text>
</comment>
<dbReference type="PANTHER" id="PTHR14237">
    <property type="entry name" value="MOLYBDOPTERIN COFACTOR SULFURASE MOSC"/>
    <property type="match status" value="1"/>
</dbReference>
<feature type="domain" description="MOSC" evidence="1">
    <location>
        <begin position="117"/>
        <end position="263"/>
    </location>
</feature>
<organism evidence="2 3">
    <name type="scientific">Biformimicrobium ophioploci</name>
    <dbReference type="NCBI Taxonomy" id="3036711"/>
    <lineage>
        <taxon>Bacteria</taxon>
        <taxon>Pseudomonadati</taxon>
        <taxon>Pseudomonadota</taxon>
        <taxon>Gammaproteobacteria</taxon>
        <taxon>Cellvibrionales</taxon>
        <taxon>Microbulbiferaceae</taxon>
        <taxon>Biformimicrobium</taxon>
    </lineage>
</organism>
<dbReference type="Pfam" id="PF03473">
    <property type="entry name" value="MOSC"/>
    <property type="match status" value="1"/>
</dbReference>
<dbReference type="Proteomes" id="UP001224392">
    <property type="component" value="Unassembled WGS sequence"/>
</dbReference>
<evidence type="ECO:0000313" key="3">
    <source>
        <dbReference type="Proteomes" id="UP001224392"/>
    </source>
</evidence>
<evidence type="ECO:0000313" key="2">
    <source>
        <dbReference type="EMBL" id="GMG88028.1"/>
    </source>
</evidence>
<reference evidence="2 3" key="1">
    <citation type="submission" date="2023-04" db="EMBL/GenBank/DDBJ databases">
        <title>Marinobulbifer ophiurae gen. nov., sp. Nov., isolate from tissue of brittle star Ophioplocus japonicus.</title>
        <authorList>
            <person name="Kawano K."/>
            <person name="Sawayama S."/>
            <person name="Nakagawa S."/>
        </authorList>
    </citation>
    <scope>NUCLEOTIDE SEQUENCE [LARGE SCALE GENOMIC DNA]</scope>
    <source>
        <strain evidence="2 3">NKW57</strain>
    </source>
</reference>
<dbReference type="EMBL" id="BSYJ01000004">
    <property type="protein sequence ID" value="GMG88028.1"/>
    <property type="molecule type" value="Genomic_DNA"/>
</dbReference>
<dbReference type="Pfam" id="PF03476">
    <property type="entry name" value="MOSC_N"/>
    <property type="match status" value="1"/>
</dbReference>
<dbReference type="SUPFAM" id="SSF50800">
    <property type="entry name" value="PK beta-barrel domain-like"/>
    <property type="match status" value="1"/>
</dbReference>
<protein>
    <submittedName>
        <fullName evidence="2">MOSC domain-containing protein</fullName>
    </submittedName>
</protein>
<dbReference type="PANTHER" id="PTHR14237:SF19">
    <property type="entry name" value="MITOCHONDRIAL AMIDOXIME REDUCING COMPONENT 1"/>
    <property type="match status" value="1"/>
</dbReference>
<proteinExistence type="predicted"/>
<dbReference type="InterPro" id="IPR005303">
    <property type="entry name" value="MOCOS_middle"/>
</dbReference>